<dbReference type="GO" id="GO:0008270">
    <property type="term" value="F:zinc ion binding"/>
    <property type="evidence" value="ECO:0007669"/>
    <property type="project" value="InterPro"/>
</dbReference>
<comment type="cofactor">
    <cofactor evidence="6">
        <name>Zn(2+)</name>
        <dbReference type="ChEBI" id="CHEBI:29105"/>
    </cofactor>
</comment>
<keyword evidence="2 6" id="KW-0808">Transferase</keyword>
<evidence type="ECO:0000256" key="6">
    <source>
        <dbReference type="PROSITE-ProRule" id="PRU00333"/>
    </source>
</evidence>
<dbReference type="InterPro" id="IPR003726">
    <property type="entry name" value="HCY_dom"/>
</dbReference>
<evidence type="ECO:0000256" key="3">
    <source>
        <dbReference type="ARBA" id="ARBA00022723"/>
    </source>
</evidence>
<evidence type="ECO:0000313" key="8">
    <source>
        <dbReference type="EMBL" id="TXB64458.1"/>
    </source>
</evidence>
<organism evidence="8 9">
    <name type="scientific">Phaeodactylibacter luteus</name>
    <dbReference type="NCBI Taxonomy" id="1564516"/>
    <lineage>
        <taxon>Bacteria</taxon>
        <taxon>Pseudomonadati</taxon>
        <taxon>Bacteroidota</taxon>
        <taxon>Saprospiria</taxon>
        <taxon>Saprospirales</taxon>
        <taxon>Haliscomenobacteraceae</taxon>
        <taxon>Phaeodactylibacter</taxon>
    </lineage>
</organism>
<sequence length="316" mass="34369">MADQEARAVLNRPALFLLDGAMATELEQMGAELKDKLWSARLLLERPEWIRAVHEAYFRAGADVAITCSYQASFEGFSAYGIPMEEGQQLFRLSVALAKEARAAFLQQGLPPGRPHPLVAASVGPYGAYLADGSEYRGQYGVPRSRLQAFHRPRIAALLSAEPDLLAFETLPDLEEAEVLLQELERFPDALAWFSFTAQQPGAISGGAQLSDVAALLSGHPQVVAIGFNCTPPTLIAPLLQELRLWAEPPFIAYPNSGEVWDSKSQCWLPGTSAQGGWLEQARAWQELGAAWIGGCCRSRPADIAALQPLRQEGNG</sequence>
<dbReference type="InterPro" id="IPR017226">
    <property type="entry name" value="BHMT-like"/>
</dbReference>
<dbReference type="OrthoDB" id="9803687at2"/>
<dbReference type="PANTHER" id="PTHR46015">
    <property type="entry name" value="ZGC:172121"/>
    <property type="match status" value="1"/>
</dbReference>
<comment type="caution">
    <text evidence="8">The sequence shown here is derived from an EMBL/GenBank/DDBJ whole genome shotgun (WGS) entry which is preliminary data.</text>
</comment>
<accession>A0A5C6RQ58</accession>
<dbReference type="GO" id="GO:0032259">
    <property type="term" value="P:methylation"/>
    <property type="evidence" value="ECO:0007669"/>
    <property type="project" value="UniProtKB-KW"/>
</dbReference>
<feature type="binding site" evidence="6">
    <location>
        <position position="230"/>
    </location>
    <ligand>
        <name>Zn(2+)</name>
        <dbReference type="ChEBI" id="CHEBI:29105"/>
    </ligand>
</feature>
<dbReference type="Gene3D" id="3.20.20.330">
    <property type="entry name" value="Homocysteine-binding-like domain"/>
    <property type="match status" value="1"/>
</dbReference>
<evidence type="ECO:0000256" key="2">
    <source>
        <dbReference type="ARBA" id="ARBA00022679"/>
    </source>
</evidence>
<dbReference type="InterPro" id="IPR051486">
    <property type="entry name" value="Hcy_S-methyltransferase"/>
</dbReference>
<feature type="binding site" evidence="6">
    <location>
        <position position="296"/>
    </location>
    <ligand>
        <name>Zn(2+)</name>
        <dbReference type="ChEBI" id="CHEBI:29105"/>
    </ligand>
</feature>
<keyword evidence="4 6" id="KW-0862">Zinc</keyword>
<dbReference type="GO" id="GO:0009086">
    <property type="term" value="P:methionine biosynthetic process"/>
    <property type="evidence" value="ECO:0007669"/>
    <property type="project" value="InterPro"/>
</dbReference>
<dbReference type="GO" id="GO:0033528">
    <property type="term" value="P:S-methylmethionine cycle"/>
    <property type="evidence" value="ECO:0007669"/>
    <property type="project" value="TreeGrafter"/>
</dbReference>
<keyword evidence="9" id="KW-1185">Reference proteome</keyword>
<evidence type="ECO:0000256" key="5">
    <source>
        <dbReference type="ARBA" id="ARBA00076752"/>
    </source>
</evidence>
<feature type="binding site" evidence="6">
    <location>
        <position position="297"/>
    </location>
    <ligand>
        <name>Zn(2+)</name>
        <dbReference type="ChEBI" id="CHEBI:29105"/>
    </ligand>
</feature>
<protein>
    <recommendedName>
        <fullName evidence="5">S-methylmethionine:homocysteine methyltransferase</fullName>
    </recommendedName>
</protein>
<dbReference type="PIRSF" id="PIRSF037505">
    <property type="entry name" value="Betaine_HMT"/>
    <property type="match status" value="1"/>
</dbReference>
<evidence type="ECO:0000256" key="1">
    <source>
        <dbReference type="ARBA" id="ARBA00022603"/>
    </source>
</evidence>
<dbReference type="RefSeq" id="WP_147166753.1">
    <property type="nucleotide sequence ID" value="NZ_VOOR01000011.1"/>
</dbReference>
<evidence type="ECO:0000313" key="9">
    <source>
        <dbReference type="Proteomes" id="UP000321580"/>
    </source>
</evidence>
<dbReference type="Proteomes" id="UP000321580">
    <property type="component" value="Unassembled WGS sequence"/>
</dbReference>
<reference evidence="8 9" key="1">
    <citation type="submission" date="2019-08" db="EMBL/GenBank/DDBJ databases">
        <title>Genome of Phaeodactylibacter luteus.</title>
        <authorList>
            <person name="Bowman J.P."/>
        </authorList>
    </citation>
    <scope>NUCLEOTIDE SEQUENCE [LARGE SCALE GENOMIC DNA]</scope>
    <source>
        <strain evidence="8 9">KCTC 42180</strain>
    </source>
</reference>
<dbReference type="AlphaFoldDB" id="A0A5C6RQ58"/>
<keyword evidence="1 6" id="KW-0489">Methyltransferase</keyword>
<dbReference type="EMBL" id="VOOR01000011">
    <property type="protein sequence ID" value="TXB64458.1"/>
    <property type="molecule type" value="Genomic_DNA"/>
</dbReference>
<keyword evidence="3 6" id="KW-0479">Metal-binding</keyword>
<dbReference type="InterPro" id="IPR036589">
    <property type="entry name" value="HCY_dom_sf"/>
</dbReference>
<dbReference type="PROSITE" id="PS50970">
    <property type="entry name" value="HCY"/>
    <property type="match status" value="1"/>
</dbReference>
<dbReference type="GO" id="GO:0008898">
    <property type="term" value="F:S-adenosylmethionine-homocysteine S-methyltransferase activity"/>
    <property type="evidence" value="ECO:0007669"/>
    <property type="project" value="TreeGrafter"/>
</dbReference>
<dbReference type="NCBIfam" id="NF007020">
    <property type="entry name" value="PRK09485.1"/>
    <property type="match status" value="1"/>
</dbReference>
<evidence type="ECO:0000259" key="7">
    <source>
        <dbReference type="PROSITE" id="PS50970"/>
    </source>
</evidence>
<dbReference type="Pfam" id="PF02574">
    <property type="entry name" value="S-methyl_trans"/>
    <property type="match status" value="1"/>
</dbReference>
<dbReference type="SUPFAM" id="SSF82282">
    <property type="entry name" value="Homocysteine S-methyltransferase"/>
    <property type="match status" value="1"/>
</dbReference>
<evidence type="ECO:0000256" key="4">
    <source>
        <dbReference type="ARBA" id="ARBA00022833"/>
    </source>
</evidence>
<name>A0A5C6RQ58_9BACT</name>
<gene>
    <name evidence="8" type="primary">mmuM</name>
    <name evidence="8" type="ORF">FRY97_07100</name>
</gene>
<dbReference type="FunFam" id="3.20.20.330:FF:000002">
    <property type="entry name" value="Homocysteine S-methyltransferase"/>
    <property type="match status" value="1"/>
</dbReference>
<proteinExistence type="predicted"/>
<dbReference type="PANTHER" id="PTHR46015:SF1">
    <property type="entry name" value="HOMOCYSTEINE S-METHYLTRANSFERASE-LIKE ISOFORM 1"/>
    <property type="match status" value="1"/>
</dbReference>
<feature type="domain" description="Hcy-binding" evidence="7">
    <location>
        <begin position="4"/>
        <end position="311"/>
    </location>
</feature>